<reference evidence="2" key="1">
    <citation type="journal article" date="2021" name="Nat. Commun.">
        <title>Genetic determinants of endophytism in the Arabidopsis root mycobiome.</title>
        <authorList>
            <person name="Mesny F."/>
            <person name="Miyauchi S."/>
            <person name="Thiergart T."/>
            <person name="Pickel B."/>
            <person name="Atanasova L."/>
            <person name="Karlsson M."/>
            <person name="Huettel B."/>
            <person name="Barry K.W."/>
            <person name="Haridas S."/>
            <person name="Chen C."/>
            <person name="Bauer D."/>
            <person name="Andreopoulos W."/>
            <person name="Pangilinan J."/>
            <person name="LaButti K."/>
            <person name="Riley R."/>
            <person name="Lipzen A."/>
            <person name="Clum A."/>
            <person name="Drula E."/>
            <person name="Henrissat B."/>
            <person name="Kohler A."/>
            <person name="Grigoriev I.V."/>
            <person name="Martin F.M."/>
            <person name="Hacquard S."/>
        </authorList>
    </citation>
    <scope>NUCLEOTIDE SEQUENCE</scope>
    <source>
        <strain evidence="2">FSSC 5 MPI-SDFR-AT-0091</strain>
    </source>
</reference>
<sequence length="192" mass="21993">MCAPIAIFATAVLEVDVRRTGDELRRDPTYLCSVEKRPRQRQKWAEPRRQSQRRQRPSATRSGWTQRGRGWRWTASAMLVLMTFIGRDVSRRVSAVQFPGDFSRYFYTWHSDASKDWSGRLHCIVSSQQGTDLVRSIVSCCSSESLSRWLLPVPAPQSCCMHPDGATGLMDIDRLVNEENAALDRQTRWMAA</sequence>
<protein>
    <submittedName>
        <fullName evidence="2">Uncharacterized protein</fullName>
    </submittedName>
</protein>
<proteinExistence type="predicted"/>
<feature type="region of interest" description="Disordered" evidence="1">
    <location>
        <begin position="41"/>
        <end position="67"/>
    </location>
</feature>
<keyword evidence="3" id="KW-1185">Reference proteome</keyword>
<evidence type="ECO:0000313" key="3">
    <source>
        <dbReference type="Proteomes" id="UP000736672"/>
    </source>
</evidence>
<dbReference type="EMBL" id="JAGTJS010000002">
    <property type="protein sequence ID" value="KAH7274566.1"/>
    <property type="molecule type" value="Genomic_DNA"/>
</dbReference>
<gene>
    <name evidence="2" type="ORF">B0J15DRAFT_134098</name>
</gene>
<comment type="caution">
    <text evidence="2">The sequence shown here is derived from an EMBL/GenBank/DDBJ whole genome shotgun (WGS) entry which is preliminary data.</text>
</comment>
<accession>A0A9P9RCI3</accession>
<evidence type="ECO:0000313" key="2">
    <source>
        <dbReference type="EMBL" id="KAH7274566.1"/>
    </source>
</evidence>
<dbReference type="Proteomes" id="UP000736672">
    <property type="component" value="Unassembled WGS sequence"/>
</dbReference>
<organism evidence="2 3">
    <name type="scientific">Fusarium solani</name>
    <name type="common">Filamentous fungus</name>
    <dbReference type="NCBI Taxonomy" id="169388"/>
    <lineage>
        <taxon>Eukaryota</taxon>
        <taxon>Fungi</taxon>
        <taxon>Dikarya</taxon>
        <taxon>Ascomycota</taxon>
        <taxon>Pezizomycotina</taxon>
        <taxon>Sordariomycetes</taxon>
        <taxon>Hypocreomycetidae</taxon>
        <taxon>Hypocreales</taxon>
        <taxon>Nectriaceae</taxon>
        <taxon>Fusarium</taxon>
        <taxon>Fusarium solani species complex</taxon>
    </lineage>
</organism>
<dbReference type="AlphaFoldDB" id="A0A9P9RCI3"/>
<evidence type="ECO:0000256" key="1">
    <source>
        <dbReference type="SAM" id="MobiDB-lite"/>
    </source>
</evidence>
<name>A0A9P9RCI3_FUSSL</name>